<evidence type="ECO:0000259" key="4">
    <source>
        <dbReference type="PROSITE" id="PS50108"/>
    </source>
</evidence>
<dbReference type="Ensembl" id="ENSHHUT00000084269.1">
    <property type="protein sequence ID" value="ENSHHUP00000081676.1"/>
    <property type="gene ID" value="ENSHHUG00000047484.1"/>
</dbReference>
<dbReference type="GO" id="GO:0030838">
    <property type="term" value="P:positive regulation of actin filament polymerization"/>
    <property type="evidence" value="ECO:0007669"/>
    <property type="project" value="TreeGrafter"/>
</dbReference>
<dbReference type="Pfam" id="PF00786">
    <property type="entry name" value="PBD"/>
    <property type="match status" value="1"/>
</dbReference>
<dbReference type="GO" id="GO:0005737">
    <property type="term" value="C:cytoplasm"/>
    <property type="evidence" value="ECO:0007669"/>
    <property type="project" value="TreeGrafter"/>
</dbReference>
<feature type="region of interest" description="Disordered" evidence="3">
    <location>
        <begin position="242"/>
        <end position="290"/>
    </location>
</feature>
<sequence>MACDDQTSWQTSWHQTSWTSSGTHCFLDGVSRFVNQGCQLHLRFSTILVLKNETKGRSESRVQFFHLKSNKSCLKVNWTLQLSDLHFSLKVLNSLTEHAIKSKMPLKTTLYLKSASMRWPRKQKHRELLSVNMISLPLGDFRHLSHIGLDAHGDVFGDLATFQRTFSLILHSSQSHQDLYSNITPNETPPPPTKPPRLLSPEEMDAQAAKARTHPQASRHKRCLLLPLLDVVEVVEHDRLHHEEEVKQEQEKEEGGLMMGPDGSKLNTAPKQAPCPPVEGPPGVDEDSSFVLNLDLGPSILEDVLQVMNQLHQ</sequence>
<evidence type="ECO:0000256" key="1">
    <source>
        <dbReference type="ARBA" id="ARBA00004184"/>
    </source>
</evidence>
<dbReference type="PROSITE" id="PS50108">
    <property type="entry name" value="CRIB"/>
    <property type="match status" value="1"/>
</dbReference>
<dbReference type="AlphaFoldDB" id="A0A4W5QVC7"/>
<dbReference type="GeneTree" id="ENSGT00940000167811"/>
<organism evidence="5 6">
    <name type="scientific">Hucho hucho</name>
    <name type="common">huchen</name>
    <dbReference type="NCBI Taxonomy" id="62062"/>
    <lineage>
        <taxon>Eukaryota</taxon>
        <taxon>Metazoa</taxon>
        <taxon>Chordata</taxon>
        <taxon>Craniata</taxon>
        <taxon>Vertebrata</taxon>
        <taxon>Euteleostomi</taxon>
        <taxon>Actinopterygii</taxon>
        <taxon>Neopterygii</taxon>
        <taxon>Teleostei</taxon>
        <taxon>Protacanthopterygii</taxon>
        <taxon>Salmoniformes</taxon>
        <taxon>Salmonidae</taxon>
        <taxon>Salmoninae</taxon>
        <taxon>Hucho</taxon>
    </lineage>
</organism>
<evidence type="ECO:0000313" key="5">
    <source>
        <dbReference type="Ensembl" id="ENSHHUP00000081676.1"/>
    </source>
</evidence>
<proteinExistence type="inferred from homology"/>
<dbReference type="PANTHER" id="PTHR15344:SF20">
    <property type="entry name" value="CDC42 EFFECTOR PROTEIN 3-LIKE"/>
    <property type="match status" value="1"/>
</dbReference>
<reference evidence="6" key="1">
    <citation type="submission" date="2018-06" db="EMBL/GenBank/DDBJ databases">
        <title>Genome assembly of Danube salmon.</title>
        <authorList>
            <person name="Macqueen D.J."/>
            <person name="Gundappa M.K."/>
        </authorList>
    </citation>
    <scope>NUCLEOTIDE SEQUENCE [LARGE SCALE GENOMIC DNA]</scope>
</reference>
<dbReference type="GO" id="GO:0008360">
    <property type="term" value="P:regulation of cell shape"/>
    <property type="evidence" value="ECO:0007669"/>
    <property type="project" value="TreeGrafter"/>
</dbReference>
<evidence type="ECO:0000313" key="6">
    <source>
        <dbReference type="Proteomes" id="UP000314982"/>
    </source>
</evidence>
<name>A0A4W5QVC7_9TELE</name>
<evidence type="ECO:0000256" key="3">
    <source>
        <dbReference type="SAM" id="MobiDB-lite"/>
    </source>
</evidence>
<dbReference type="GO" id="GO:0007266">
    <property type="term" value="P:Rho protein signal transduction"/>
    <property type="evidence" value="ECO:0007669"/>
    <property type="project" value="TreeGrafter"/>
</dbReference>
<dbReference type="Pfam" id="PF14957">
    <property type="entry name" value="BORG_CEP"/>
    <property type="match status" value="1"/>
</dbReference>
<feature type="domain" description="CRIB" evidence="4">
    <location>
        <begin position="134"/>
        <end position="148"/>
    </location>
</feature>
<accession>A0A4W5QVC7</accession>
<dbReference type="Proteomes" id="UP000314982">
    <property type="component" value="Unassembled WGS sequence"/>
</dbReference>
<dbReference type="GO" id="GO:0012505">
    <property type="term" value="C:endomembrane system"/>
    <property type="evidence" value="ECO:0007669"/>
    <property type="project" value="UniProtKB-SubCell"/>
</dbReference>
<dbReference type="GO" id="GO:0005856">
    <property type="term" value="C:cytoskeleton"/>
    <property type="evidence" value="ECO:0007669"/>
    <property type="project" value="TreeGrafter"/>
</dbReference>
<dbReference type="SMART" id="SM00285">
    <property type="entry name" value="PBD"/>
    <property type="match status" value="1"/>
</dbReference>
<dbReference type="InterPro" id="IPR000095">
    <property type="entry name" value="CRIB_dom"/>
</dbReference>
<comment type="subcellular location">
    <subcellularLocation>
        <location evidence="1">Endomembrane system</location>
        <topology evidence="1">Peripheral membrane protein</topology>
    </subcellularLocation>
</comment>
<evidence type="ECO:0000256" key="2">
    <source>
        <dbReference type="ARBA" id="ARBA00010770"/>
    </source>
</evidence>
<dbReference type="GO" id="GO:0005886">
    <property type="term" value="C:plasma membrane"/>
    <property type="evidence" value="ECO:0007669"/>
    <property type="project" value="TreeGrafter"/>
</dbReference>
<dbReference type="PANTHER" id="PTHR15344">
    <property type="entry name" value="CDC42 EFFECTOR PROTEIN BORG"/>
    <property type="match status" value="1"/>
</dbReference>
<reference evidence="5" key="2">
    <citation type="submission" date="2025-08" db="UniProtKB">
        <authorList>
            <consortium name="Ensembl"/>
        </authorList>
    </citation>
    <scope>IDENTIFICATION</scope>
</reference>
<dbReference type="InterPro" id="IPR051296">
    <property type="entry name" value="Cdc42_Effector_BORG/CEP"/>
</dbReference>
<feature type="compositionally biased region" description="Basic and acidic residues" evidence="3">
    <location>
        <begin position="242"/>
        <end position="255"/>
    </location>
</feature>
<comment type="similarity">
    <text evidence="2">Belongs to the BORG/CEP family.</text>
</comment>
<dbReference type="GO" id="GO:0031267">
    <property type="term" value="F:small GTPase binding"/>
    <property type="evidence" value="ECO:0007669"/>
    <property type="project" value="TreeGrafter"/>
</dbReference>
<protein>
    <recommendedName>
        <fullName evidence="4">CRIB domain-containing protein</fullName>
    </recommendedName>
</protein>
<keyword evidence="6" id="KW-1185">Reference proteome</keyword>
<dbReference type="GO" id="GO:0031274">
    <property type="term" value="P:positive regulation of pseudopodium assembly"/>
    <property type="evidence" value="ECO:0007669"/>
    <property type="project" value="TreeGrafter"/>
</dbReference>
<dbReference type="InterPro" id="IPR029273">
    <property type="entry name" value="Cdc42_effect-like"/>
</dbReference>
<reference evidence="5" key="3">
    <citation type="submission" date="2025-09" db="UniProtKB">
        <authorList>
            <consortium name="Ensembl"/>
        </authorList>
    </citation>
    <scope>IDENTIFICATION</scope>
</reference>
<feature type="region of interest" description="Disordered" evidence="3">
    <location>
        <begin position="179"/>
        <end position="206"/>
    </location>
</feature>